<gene>
    <name evidence="3" type="ORF">AFUS01_LOCUS24221</name>
</gene>
<feature type="domain" description="Reverse transcriptase Ty1/copia-type" evidence="1">
    <location>
        <begin position="200"/>
        <end position="264"/>
    </location>
</feature>
<dbReference type="InterPro" id="IPR013103">
    <property type="entry name" value="RVT_2"/>
</dbReference>
<feature type="non-terminal residue" evidence="3">
    <location>
        <position position="1"/>
    </location>
</feature>
<dbReference type="EMBL" id="CAJVCH010299637">
    <property type="protein sequence ID" value="CAG7785606.1"/>
    <property type="molecule type" value="Genomic_DNA"/>
</dbReference>
<dbReference type="AlphaFoldDB" id="A0A8J2P2J4"/>
<evidence type="ECO:0008006" key="5">
    <source>
        <dbReference type="Google" id="ProtNLM"/>
    </source>
</evidence>
<evidence type="ECO:0000313" key="3">
    <source>
        <dbReference type="EMBL" id="CAG7785606.1"/>
    </source>
</evidence>
<accession>A0A8J2P2J4</accession>
<reference evidence="3" key="1">
    <citation type="submission" date="2021-06" db="EMBL/GenBank/DDBJ databases">
        <authorList>
            <person name="Hodson N. C."/>
            <person name="Mongue J. A."/>
            <person name="Jaron S. K."/>
        </authorList>
    </citation>
    <scope>NUCLEOTIDE SEQUENCE</scope>
</reference>
<dbReference type="InterPro" id="IPR057670">
    <property type="entry name" value="SH3_retrovirus"/>
</dbReference>
<evidence type="ECO:0000313" key="4">
    <source>
        <dbReference type="Proteomes" id="UP000708208"/>
    </source>
</evidence>
<dbReference type="Proteomes" id="UP000708208">
    <property type="component" value="Unassembled WGS sequence"/>
</dbReference>
<dbReference type="OrthoDB" id="413361at2759"/>
<keyword evidence="4" id="KW-1185">Reference proteome</keyword>
<evidence type="ECO:0000259" key="2">
    <source>
        <dbReference type="Pfam" id="PF25597"/>
    </source>
</evidence>
<dbReference type="Pfam" id="PF07727">
    <property type="entry name" value="RVT_2"/>
    <property type="match status" value="1"/>
</dbReference>
<proteinExistence type="predicted"/>
<sequence length="281" mass="31845">MFGSVARVLVPPEKRKKTDEKSIDMVLLGFTETGYVLYDVLRNKFTNSSCVEVDETRKIHDIINDHLLKTSVTVSVSDVEIVPTVQSEIRSSVEPAPGCSSWVNPDELSEAERSGEIHVDRSMIDTSATDDRSDDFADFALASVDDLSYEQALNGPEAKYWKVAIDEELKAMKVKDVWYPVSESSVKGENYSKVDRCDDRLIEWLVKSLNERFGIRDLEQCKKFIGMEISRSKNQLEIHQNSYIEQLVSEYGLSNSNSISTPIEPNLKITNLKLDKSYETK</sequence>
<organism evidence="3 4">
    <name type="scientific">Allacma fusca</name>
    <dbReference type="NCBI Taxonomy" id="39272"/>
    <lineage>
        <taxon>Eukaryota</taxon>
        <taxon>Metazoa</taxon>
        <taxon>Ecdysozoa</taxon>
        <taxon>Arthropoda</taxon>
        <taxon>Hexapoda</taxon>
        <taxon>Collembola</taxon>
        <taxon>Symphypleona</taxon>
        <taxon>Sminthuridae</taxon>
        <taxon>Allacma</taxon>
    </lineage>
</organism>
<feature type="domain" description="Retroviral polymerase SH3-like" evidence="2">
    <location>
        <begin position="5"/>
        <end position="59"/>
    </location>
</feature>
<dbReference type="Pfam" id="PF25597">
    <property type="entry name" value="SH3_retrovirus"/>
    <property type="match status" value="1"/>
</dbReference>
<protein>
    <recommendedName>
        <fullName evidence="5">Reverse transcriptase Ty1/copia-type domain-containing protein</fullName>
    </recommendedName>
</protein>
<name>A0A8J2P2J4_9HEXA</name>
<comment type="caution">
    <text evidence="3">The sequence shown here is derived from an EMBL/GenBank/DDBJ whole genome shotgun (WGS) entry which is preliminary data.</text>
</comment>
<evidence type="ECO:0000259" key="1">
    <source>
        <dbReference type="Pfam" id="PF07727"/>
    </source>
</evidence>